<dbReference type="GO" id="GO:0003700">
    <property type="term" value="F:DNA-binding transcription factor activity"/>
    <property type="evidence" value="ECO:0007669"/>
    <property type="project" value="InterPro"/>
</dbReference>
<accession>A0A830EI03</accession>
<evidence type="ECO:0000313" key="3">
    <source>
        <dbReference type="Proteomes" id="UP000657075"/>
    </source>
</evidence>
<reference evidence="2" key="1">
    <citation type="journal article" date="2014" name="Int. J. Syst. Evol. Microbiol.">
        <title>Complete genome sequence of Corynebacterium casei LMG S-19264T (=DSM 44701T), isolated from a smear-ripened cheese.</title>
        <authorList>
            <consortium name="US DOE Joint Genome Institute (JGI-PGF)"/>
            <person name="Walter F."/>
            <person name="Albersmeier A."/>
            <person name="Kalinowski J."/>
            <person name="Ruckert C."/>
        </authorList>
    </citation>
    <scope>NUCLEOTIDE SEQUENCE</scope>
    <source>
        <strain evidence="2">JCM 11219</strain>
    </source>
</reference>
<dbReference type="CDD" id="cd07153">
    <property type="entry name" value="Fur_like"/>
    <property type="match status" value="1"/>
</dbReference>
<dbReference type="Proteomes" id="UP001060771">
    <property type="component" value="Chromosome"/>
</dbReference>
<evidence type="ECO:0000313" key="2">
    <source>
        <dbReference type="EMBL" id="GGI78469.1"/>
    </source>
</evidence>
<dbReference type="InterPro" id="IPR036388">
    <property type="entry name" value="WH-like_DNA-bd_sf"/>
</dbReference>
<gene>
    <name evidence="2" type="ORF">GCM10007112_14190</name>
    <name evidence="1" type="ORF">Vsou_23110</name>
</gene>
<dbReference type="EMBL" id="BMNM01000005">
    <property type="protein sequence ID" value="GGI78469.1"/>
    <property type="molecule type" value="Genomic_DNA"/>
</dbReference>
<protein>
    <submittedName>
        <fullName evidence="2">Transcriptional repressor</fullName>
    </submittedName>
</protein>
<reference evidence="2" key="2">
    <citation type="submission" date="2020-09" db="EMBL/GenBank/DDBJ databases">
        <authorList>
            <person name="Sun Q."/>
            <person name="Ohkuma M."/>
        </authorList>
    </citation>
    <scope>NUCLEOTIDE SEQUENCE</scope>
    <source>
        <strain evidence="2">JCM 11219</strain>
    </source>
</reference>
<proteinExistence type="predicted"/>
<dbReference type="GO" id="GO:0008270">
    <property type="term" value="F:zinc ion binding"/>
    <property type="evidence" value="ECO:0007669"/>
    <property type="project" value="TreeGrafter"/>
</dbReference>
<dbReference type="Gene3D" id="1.10.10.10">
    <property type="entry name" value="Winged helix-like DNA-binding domain superfamily/Winged helix DNA-binding domain"/>
    <property type="match status" value="1"/>
</dbReference>
<keyword evidence="4" id="KW-1185">Reference proteome</keyword>
<dbReference type="GO" id="GO:1900376">
    <property type="term" value="P:regulation of secondary metabolite biosynthetic process"/>
    <property type="evidence" value="ECO:0007669"/>
    <property type="project" value="TreeGrafter"/>
</dbReference>
<dbReference type="GO" id="GO:0045892">
    <property type="term" value="P:negative regulation of DNA-templated transcription"/>
    <property type="evidence" value="ECO:0007669"/>
    <property type="project" value="TreeGrafter"/>
</dbReference>
<dbReference type="OrthoDB" id="21318at2157"/>
<dbReference type="Pfam" id="PF01475">
    <property type="entry name" value="FUR"/>
    <property type="match status" value="1"/>
</dbReference>
<reference evidence="4" key="3">
    <citation type="submission" date="2022-09" db="EMBL/GenBank/DDBJ databases">
        <title>Complete genome sequence of Vulcanisaeta souniana.</title>
        <authorList>
            <person name="Kato S."/>
            <person name="Itoh T."/>
            <person name="Ohkuma M."/>
        </authorList>
    </citation>
    <scope>NUCLEOTIDE SEQUENCE [LARGE SCALE GENOMIC DNA]</scope>
    <source>
        <strain evidence="4">JCM 11219</strain>
    </source>
</reference>
<dbReference type="PANTHER" id="PTHR33202:SF7">
    <property type="entry name" value="FERRIC UPTAKE REGULATION PROTEIN"/>
    <property type="match status" value="1"/>
</dbReference>
<evidence type="ECO:0000313" key="1">
    <source>
        <dbReference type="EMBL" id="BDR93218.1"/>
    </source>
</evidence>
<reference evidence="1" key="4">
    <citation type="journal article" date="2023" name="Microbiol. Resour. Announc.">
        <title>Complete Genome Sequence of Vulcanisaeta souniana Strain IC-059, a Hyperthermophilic Archaeon Isolated from Hot Spring Water in Japan.</title>
        <authorList>
            <person name="Kato S."/>
            <person name="Itoh T."/>
            <person name="Wu L."/>
            <person name="Ma J."/>
            <person name="Ohkuma M."/>
        </authorList>
    </citation>
    <scope>NUCLEOTIDE SEQUENCE</scope>
    <source>
        <strain evidence="1">JCM 11219</strain>
    </source>
</reference>
<dbReference type="EMBL" id="AP026830">
    <property type="protein sequence ID" value="BDR93218.1"/>
    <property type="molecule type" value="Genomic_DNA"/>
</dbReference>
<dbReference type="GeneID" id="76207853"/>
<dbReference type="AlphaFoldDB" id="A0A830EI03"/>
<sequence length="142" mass="15792">MNGADEIVSLLRSKGLKVTPQRIAILRLLRGGGHFNIDQVLNELRKTEPNISISTVYNALNTFVKLGILRSFEADGKTWYEMRKEPHINVICENTGQIIDVNVDISTIEKRLSSMGIIIEDLIIVVHGNCVNRPSLGGDLPK</sequence>
<name>A0A830EI03_9CREN</name>
<evidence type="ECO:0000313" key="4">
    <source>
        <dbReference type="Proteomes" id="UP001060771"/>
    </source>
</evidence>
<dbReference type="PANTHER" id="PTHR33202">
    <property type="entry name" value="ZINC UPTAKE REGULATION PROTEIN"/>
    <property type="match status" value="1"/>
</dbReference>
<dbReference type="GO" id="GO:0000976">
    <property type="term" value="F:transcription cis-regulatory region binding"/>
    <property type="evidence" value="ECO:0007669"/>
    <property type="project" value="TreeGrafter"/>
</dbReference>
<dbReference type="Proteomes" id="UP000657075">
    <property type="component" value="Unassembled WGS sequence"/>
</dbReference>
<dbReference type="InterPro" id="IPR036390">
    <property type="entry name" value="WH_DNA-bd_sf"/>
</dbReference>
<dbReference type="SUPFAM" id="SSF46785">
    <property type="entry name" value="Winged helix' DNA-binding domain"/>
    <property type="match status" value="1"/>
</dbReference>
<dbReference type="RefSeq" id="WP_188603316.1">
    <property type="nucleotide sequence ID" value="NZ_AP026830.1"/>
</dbReference>
<dbReference type="InterPro" id="IPR002481">
    <property type="entry name" value="FUR"/>
</dbReference>
<organism evidence="2 3">
    <name type="scientific">Vulcanisaeta souniana JCM 11219</name>
    <dbReference type="NCBI Taxonomy" id="1293586"/>
    <lineage>
        <taxon>Archaea</taxon>
        <taxon>Thermoproteota</taxon>
        <taxon>Thermoprotei</taxon>
        <taxon>Thermoproteales</taxon>
        <taxon>Thermoproteaceae</taxon>
        <taxon>Vulcanisaeta</taxon>
    </lineage>
</organism>